<dbReference type="AlphaFoldDB" id="A0A1S9PMU2"/>
<protein>
    <recommendedName>
        <fullName evidence="8">F5/8 type C domain-containing protein</fullName>
    </recommendedName>
</protein>
<evidence type="ECO:0000313" key="9">
    <source>
        <dbReference type="EMBL" id="OOQ61908.1"/>
    </source>
</evidence>
<evidence type="ECO:0000256" key="5">
    <source>
        <dbReference type="ARBA" id="ARBA00023295"/>
    </source>
</evidence>
<dbReference type="RefSeq" id="WP_078346091.1">
    <property type="nucleotide sequence ID" value="NZ_MBTF01000001.1"/>
</dbReference>
<dbReference type="InterPro" id="IPR052176">
    <property type="entry name" value="Glycosyl_Hydrlase_43_Enz"/>
</dbReference>
<proteinExistence type="inferred from homology"/>
<dbReference type="InterPro" id="IPR006710">
    <property type="entry name" value="Glyco_hydro_43"/>
</dbReference>
<dbReference type="Pfam" id="PF04616">
    <property type="entry name" value="Glyco_hydro_43"/>
    <property type="match status" value="1"/>
</dbReference>
<keyword evidence="3 6" id="KW-0378">Hydrolase</keyword>
<evidence type="ECO:0000256" key="7">
    <source>
        <dbReference type="SAM" id="SignalP"/>
    </source>
</evidence>
<keyword evidence="5 6" id="KW-0326">Glycosidase</keyword>
<keyword evidence="4" id="KW-0119">Carbohydrate metabolism</keyword>
<accession>A0A1S9PMU2</accession>
<keyword evidence="10" id="KW-1185">Reference proteome</keyword>
<dbReference type="Proteomes" id="UP000189739">
    <property type="component" value="Unassembled WGS sequence"/>
</dbReference>
<dbReference type="SUPFAM" id="SSF75005">
    <property type="entry name" value="Arabinanase/levansucrase/invertase"/>
    <property type="match status" value="1"/>
</dbReference>
<sequence length="520" mass="59056">MKKFQIIAILLLAINCLYTKAQTVKDLDVFAQGTGNPIIPAYLADASVFYDKNTDAFYAFGTNDGASGENVFPAQMWYSKDGKDWKNKQIDLPQTWTDYAGEKYVWAPSVVYYPGTKKYYLMYSIDSKVFIAMSGSPLGPWEDANGAAPGKMFYRGYDGQFFLDDDQKLYFSFDSREFKIMKFRFGADGKLFFDNDDARFNKTASTEFAGNYNYVQITGLKNTFEASFIYKRKGLYYLMWSFEGSENYNVRYAVSENVAGPYRELGTSMTEPILVRDDSKHILGPGHHSLFDYKGHTYIAYHRQHYPFVDSKRRTCIDEVFFNTDGSIKKVISTHRGVSLGKAKPMAKNLALGKPTLVSSARVYQSGHNPKRYRTESIDFKYEGKYAVDDNYSTRWDAGLGAESPWIIVDLGKNHQIDSIETMFEFTSRTYKYKLEYLPQSKATGLAKAAKQTDWKLYTDRTTDGAAQSPVTDKSKLKPSARYVKLTITGAVDLPKSADRLDPEDADNALSIFEIKVFGK</sequence>
<reference evidence="9 10" key="1">
    <citation type="submission" date="2016-07" db="EMBL/GenBank/DDBJ databases">
        <title>Genomic analysis of zinc-resistant bacterium Mucilaginibacter pedocola TBZ30.</title>
        <authorList>
            <person name="Huang J."/>
            <person name="Tang J."/>
        </authorList>
    </citation>
    <scope>NUCLEOTIDE SEQUENCE [LARGE SCALE GENOMIC DNA]</scope>
    <source>
        <strain evidence="9 10">TBZ30</strain>
    </source>
</reference>
<evidence type="ECO:0000313" key="10">
    <source>
        <dbReference type="Proteomes" id="UP000189739"/>
    </source>
</evidence>
<evidence type="ECO:0000256" key="6">
    <source>
        <dbReference type="RuleBase" id="RU361187"/>
    </source>
</evidence>
<gene>
    <name evidence="9" type="ORF">BC343_02265</name>
</gene>
<dbReference type="GO" id="GO:0004553">
    <property type="term" value="F:hydrolase activity, hydrolyzing O-glycosyl compounds"/>
    <property type="evidence" value="ECO:0007669"/>
    <property type="project" value="InterPro"/>
</dbReference>
<keyword evidence="7" id="KW-0732">Signal</keyword>
<evidence type="ECO:0000256" key="3">
    <source>
        <dbReference type="ARBA" id="ARBA00022801"/>
    </source>
</evidence>
<dbReference type="STRING" id="1792845.BC343_02265"/>
<dbReference type="SUPFAM" id="SSF49785">
    <property type="entry name" value="Galactose-binding domain-like"/>
    <property type="match status" value="1"/>
</dbReference>
<evidence type="ECO:0000259" key="8">
    <source>
        <dbReference type="PROSITE" id="PS50022"/>
    </source>
</evidence>
<keyword evidence="2" id="KW-0624">Polysaccharide degradation</keyword>
<dbReference type="InterPro" id="IPR000421">
    <property type="entry name" value="FA58C"/>
</dbReference>
<dbReference type="EMBL" id="MBTF01000001">
    <property type="protein sequence ID" value="OOQ61908.1"/>
    <property type="molecule type" value="Genomic_DNA"/>
</dbReference>
<evidence type="ECO:0000256" key="2">
    <source>
        <dbReference type="ARBA" id="ARBA00022651"/>
    </source>
</evidence>
<dbReference type="InterPro" id="IPR023296">
    <property type="entry name" value="Glyco_hydro_beta-prop_sf"/>
</dbReference>
<dbReference type="Gene3D" id="2.115.10.20">
    <property type="entry name" value="Glycosyl hydrolase domain, family 43"/>
    <property type="match status" value="1"/>
</dbReference>
<organism evidence="9 10">
    <name type="scientific">Mucilaginibacter pedocola</name>
    <dbReference type="NCBI Taxonomy" id="1792845"/>
    <lineage>
        <taxon>Bacteria</taxon>
        <taxon>Pseudomonadati</taxon>
        <taxon>Bacteroidota</taxon>
        <taxon>Sphingobacteriia</taxon>
        <taxon>Sphingobacteriales</taxon>
        <taxon>Sphingobacteriaceae</taxon>
        <taxon>Mucilaginibacter</taxon>
    </lineage>
</organism>
<dbReference type="PANTHER" id="PTHR43772:SF2">
    <property type="entry name" value="PUTATIVE (AFU_ORTHOLOGUE AFUA_2G04480)-RELATED"/>
    <property type="match status" value="1"/>
</dbReference>
<evidence type="ECO:0000256" key="4">
    <source>
        <dbReference type="ARBA" id="ARBA00023277"/>
    </source>
</evidence>
<dbReference type="PANTHER" id="PTHR43772">
    <property type="entry name" value="ENDO-1,4-BETA-XYLANASE"/>
    <property type="match status" value="1"/>
</dbReference>
<dbReference type="GO" id="GO:0045493">
    <property type="term" value="P:xylan catabolic process"/>
    <property type="evidence" value="ECO:0007669"/>
    <property type="project" value="UniProtKB-KW"/>
</dbReference>
<dbReference type="Gene3D" id="2.60.120.260">
    <property type="entry name" value="Galactose-binding domain-like"/>
    <property type="match status" value="1"/>
</dbReference>
<feature type="domain" description="F5/8 type C" evidence="8">
    <location>
        <begin position="345"/>
        <end position="506"/>
    </location>
</feature>
<feature type="signal peptide" evidence="7">
    <location>
        <begin position="1"/>
        <end position="21"/>
    </location>
</feature>
<dbReference type="Pfam" id="PF22633">
    <property type="entry name" value="F5_F8_type_C_2"/>
    <property type="match status" value="1"/>
</dbReference>
<evidence type="ECO:0000256" key="1">
    <source>
        <dbReference type="ARBA" id="ARBA00009865"/>
    </source>
</evidence>
<comment type="caution">
    <text evidence="9">The sequence shown here is derived from an EMBL/GenBank/DDBJ whole genome shotgun (WGS) entry which is preliminary data.</text>
</comment>
<keyword evidence="2" id="KW-0858">Xylan degradation</keyword>
<name>A0A1S9PMU2_9SPHI</name>
<dbReference type="InterPro" id="IPR008979">
    <property type="entry name" value="Galactose-bd-like_sf"/>
</dbReference>
<comment type="similarity">
    <text evidence="1 6">Belongs to the glycosyl hydrolase 43 family.</text>
</comment>
<dbReference type="OrthoDB" id="9803461at2"/>
<feature type="chain" id="PRO_5010546117" description="F5/8 type C domain-containing protein" evidence="7">
    <location>
        <begin position="22"/>
        <end position="520"/>
    </location>
</feature>
<dbReference type="PROSITE" id="PS50022">
    <property type="entry name" value="FA58C_3"/>
    <property type="match status" value="1"/>
</dbReference>